<dbReference type="GO" id="GO:0043190">
    <property type="term" value="C:ATP-binding cassette (ABC) transporter complex"/>
    <property type="evidence" value="ECO:0007669"/>
    <property type="project" value="InterPro"/>
</dbReference>
<feature type="transmembrane region" description="Helical" evidence="9">
    <location>
        <begin position="67"/>
        <end position="86"/>
    </location>
</feature>
<feature type="transmembrane region" description="Helical" evidence="9">
    <location>
        <begin position="226"/>
        <end position="247"/>
    </location>
</feature>
<feature type="transmembrane region" description="Helical" evidence="9">
    <location>
        <begin position="193"/>
        <end position="214"/>
    </location>
</feature>
<evidence type="ECO:0000259" key="10">
    <source>
        <dbReference type="PROSITE" id="PS50928"/>
    </source>
</evidence>
<dbReference type="GO" id="GO:0022857">
    <property type="term" value="F:transmembrane transporter activity"/>
    <property type="evidence" value="ECO:0007669"/>
    <property type="project" value="InterPro"/>
</dbReference>
<feature type="transmembrane region" description="Helical" evidence="9">
    <location>
        <begin position="33"/>
        <end position="55"/>
    </location>
</feature>
<dbReference type="PANTHER" id="PTHR30614:SF37">
    <property type="entry name" value="AMINO-ACID ABC TRANSPORTER PERMEASE PROTEIN YHDX-RELATED"/>
    <property type="match status" value="1"/>
</dbReference>
<dbReference type="Gene3D" id="1.10.3720.10">
    <property type="entry name" value="MetI-like"/>
    <property type="match status" value="1"/>
</dbReference>
<evidence type="ECO:0000256" key="9">
    <source>
        <dbReference type="RuleBase" id="RU363032"/>
    </source>
</evidence>
<feature type="transmembrane region" description="Helical" evidence="9">
    <location>
        <begin position="273"/>
        <end position="296"/>
    </location>
</feature>
<dbReference type="PANTHER" id="PTHR30614">
    <property type="entry name" value="MEMBRANE COMPONENT OF AMINO ACID ABC TRANSPORTER"/>
    <property type="match status" value="1"/>
</dbReference>
<dbReference type="GO" id="GO:0006865">
    <property type="term" value="P:amino acid transport"/>
    <property type="evidence" value="ECO:0007669"/>
    <property type="project" value="UniProtKB-KW"/>
</dbReference>
<evidence type="ECO:0000256" key="8">
    <source>
        <dbReference type="ARBA" id="ARBA00023136"/>
    </source>
</evidence>
<evidence type="ECO:0000313" key="12">
    <source>
        <dbReference type="Proteomes" id="UP000295783"/>
    </source>
</evidence>
<keyword evidence="12" id="KW-1185">Reference proteome</keyword>
<keyword evidence="6" id="KW-0029">Amino-acid transport</keyword>
<proteinExistence type="inferred from homology"/>
<evidence type="ECO:0000256" key="3">
    <source>
        <dbReference type="ARBA" id="ARBA00022448"/>
    </source>
</evidence>
<dbReference type="InterPro" id="IPR043429">
    <property type="entry name" value="ArtM/GltK/GlnP/TcyL/YhdX-like"/>
</dbReference>
<gene>
    <name evidence="11" type="ORF">A8950_3754</name>
</gene>
<dbReference type="Proteomes" id="UP000295783">
    <property type="component" value="Unassembled WGS sequence"/>
</dbReference>
<feature type="transmembrane region" description="Helical" evidence="9">
    <location>
        <begin position="145"/>
        <end position="163"/>
    </location>
</feature>
<dbReference type="InterPro" id="IPR000515">
    <property type="entry name" value="MetI-like"/>
</dbReference>
<dbReference type="Pfam" id="PF00528">
    <property type="entry name" value="BPD_transp_1"/>
    <property type="match status" value="1"/>
</dbReference>
<dbReference type="RefSeq" id="WP_133615188.1">
    <property type="nucleotide sequence ID" value="NZ_SNYW01000014.1"/>
</dbReference>
<evidence type="ECO:0000313" key="11">
    <source>
        <dbReference type="EMBL" id="TDQ77600.1"/>
    </source>
</evidence>
<comment type="subcellular location">
    <subcellularLocation>
        <location evidence="1">Cell inner membrane</location>
        <topology evidence="1">Multi-pass membrane protein</topology>
    </subcellularLocation>
    <subcellularLocation>
        <location evidence="9">Cell membrane</location>
        <topology evidence="9">Multi-pass membrane protein</topology>
    </subcellularLocation>
</comment>
<evidence type="ECO:0000256" key="5">
    <source>
        <dbReference type="ARBA" id="ARBA00022692"/>
    </source>
</evidence>
<evidence type="ECO:0000256" key="6">
    <source>
        <dbReference type="ARBA" id="ARBA00022970"/>
    </source>
</evidence>
<evidence type="ECO:0000256" key="7">
    <source>
        <dbReference type="ARBA" id="ARBA00022989"/>
    </source>
</evidence>
<feature type="domain" description="ABC transmembrane type-1" evidence="10">
    <location>
        <begin position="100"/>
        <end position="392"/>
    </location>
</feature>
<sequence length="404" mass="43898">MASAKSAAAAANGENSIHQKRIAFWRDERTRGVIAQVVTILVLAGLFWFLISNFLEKQARSAGPAISFDFLNNVAGFQLSFSLLPITLDSPIGLLIVAAGISTLLVAFFAAIIATLLGLVVGVLRLSHNWLISRIAATFIEIIRNIPLLLQLVFWYTAVLTVLPRHKDSLTLFDVAFLNIKGMFLPRPFLQEGAGILLFVVVVAIGAAVMVARWARNRQMLTGQQFPVWSVNLLIVMGLPLLAYLALHEPIGWEIPEKGGFNFKGGLTVQPEMTALIVGLGVSTAAYVAEIVRAGIMSVSHGQTEAASALGLKANLTLRLVVLPQALRVMIPPMISQYLNVVKNSTLAGFIGFADLFSVISTSQNQTGRAIECIIILMAFYLMISLIISSIMNVYNKRVALVER</sequence>
<dbReference type="CDD" id="cd06261">
    <property type="entry name" value="TM_PBP2"/>
    <property type="match status" value="1"/>
</dbReference>
<reference evidence="11 12" key="1">
    <citation type="submission" date="2019-03" db="EMBL/GenBank/DDBJ databases">
        <title>Genomic Encyclopedia of Type Strains, Phase III (KMG-III): the genomes of soil and plant-associated and newly described type strains.</title>
        <authorList>
            <person name="Whitman W."/>
        </authorList>
    </citation>
    <scope>NUCLEOTIDE SEQUENCE [LARGE SCALE GENOMIC DNA]</scope>
    <source>
        <strain evidence="11 12">CGMCC 1.7660</strain>
    </source>
</reference>
<organism evidence="11 12">
    <name type="scientific">Dongia mobilis</name>
    <dbReference type="NCBI Taxonomy" id="578943"/>
    <lineage>
        <taxon>Bacteria</taxon>
        <taxon>Pseudomonadati</taxon>
        <taxon>Pseudomonadota</taxon>
        <taxon>Alphaproteobacteria</taxon>
        <taxon>Rhodospirillales</taxon>
        <taxon>Dongiaceae</taxon>
        <taxon>Dongia</taxon>
    </lineage>
</organism>
<protein>
    <submittedName>
        <fullName evidence="11">Amino acid ABC transporter membrane protein 1 (PAAT family)</fullName>
    </submittedName>
</protein>
<feature type="transmembrane region" description="Helical" evidence="9">
    <location>
        <begin position="373"/>
        <end position="395"/>
    </location>
</feature>
<evidence type="ECO:0000256" key="1">
    <source>
        <dbReference type="ARBA" id="ARBA00004429"/>
    </source>
</evidence>
<evidence type="ECO:0000256" key="4">
    <source>
        <dbReference type="ARBA" id="ARBA00022475"/>
    </source>
</evidence>
<keyword evidence="4" id="KW-1003">Cell membrane</keyword>
<dbReference type="AlphaFoldDB" id="A0A4R6WGQ0"/>
<name>A0A4R6WGQ0_9PROT</name>
<dbReference type="NCBIfam" id="TIGR01726">
    <property type="entry name" value="HEQRo_perm_3TM"/>
    <property type="match status" value="1"/>
</dbReference>
<dbReference type="InterPro" id="IPR035906">
    <property type="entry name" value="MetI-like_sf"/>
</dbReference>
<keyword evidence="8 9" id="KW-0472">Membrane</keyword>
<keyword evidence="5 9" id="KW-0812">Transmembrane</keyword>
<dbReference type="SUPFAM" id="SSF161098">
    <property type="entry name" value="MetI-like"/>
    <property type="match status" value="2"/>
</dbReference>
<dbReference type="EMBL" id="SNYW01000014">
    <property type="protein sequence ID" value="TDQ77600.1"/>
    <property type="molecule type" value="Genomic_DNA"/>
</dbReference>
<comment type="caution">
    <text evidence="11">The sequence shown here is derived from an EMBL/GenBank/DDBJ whole genome shotgun (WGS) entry which is preliminary data.</text>
</comment>
<dbReference type="PROSITE" id="PS50928">
    <property type="entry name" value="ABC_TM1"/>
    <property type="match status" value="1"/>
</dbReference>
<keyword evidence="3 9" id="KW-0813">Transport</keyword>
<dbReference type="InterPro" id="IPR010065">
    <property type="entry name" value="AA_ABC_transptr_permease_3TM"/>
</dbReference>
<feature type="transmembrane region" description="Helical" evidence="9">
    <location>
        <begin position="341"/>
        <end position="361"/>
    </location>
</feature>
<feature type="transmembrane region" description="Helical" evidence="9">
    <location>
        <begin position="92"/>
        <end position="124"/>
    </location>
</feature>
<keyword evidence="7 9" id="KW-1133">Transmembrane helix</keyword>
<accession>A0A4R6WGQ0</accession>
<dbReference type="OrthoDB" id="9808531at2"/>
<comment type="similarity">
    <text evidence="2">Belongs to the binding-protein-dependent transport system permease family. HisMQ subfamily.</text>
</comment>
<evidence type="ECO:0000256" key="2">
    <source>
        <dbReference type="ARBA" id="ARBA00010072"/>
    </source>
</evidence>